<name>G8NTZ0_GRAMM</name>
<dbReference type="HOGENOM" id="CLU_006298_0_0_0"/>
<comment type="subcellular location">
    <subcellularLocation>
        <location evidence="1">Cell outer membrane</location>
        <topology evidence="1">Multi-pass membrane protein</topology>
    </subcellularLocation>
</comment>
<dbReference type="InterPro" id="IPR013784">
    <property type="entry name" value="Carb-bd-like_fold"/>
</dbReference>
<evidence type="ECO:0000313" key="9">
    <source>
        <dbReference type="Proteomes" id="UP000007113"/>
    </source>
</evidence>
<evidence type="ECO:0000256" key="3">
    <source>
        <dbReference type="ARBA" id="ARBA00022452"/>
    </source>
</evidence>
<gene>
    <name evidence="8" type="ordered locus">AciX8_3245</name>
</gene>
<proteinExistence type="predicted"/>
<dbReference type="Proteomes" id="UP000007113">
    <property type="component" value="Chromosome"/>
</dbReference>
<keyword evidence="5" id="KW-0472">Membrane</keyword>
<dbReference type="GO" id="GO:0009279">
    <property type="term" value="C:cell outer membrane"/>
    <property type="evidence" value="ECO:0007669"/>
    <property type="project" value="UniProtKB-SubCell"/>
</dbReference>
<dbReference type="AlphaFoldDB" id="G8NTZ0"/>
<dbReference type="Gene3D" id="2.40.170.20">
    <property type="entry name" value="TonB-dependent receptor, beta-barrel domain"/>
    <property type="match status" value="1"/>
</dbReference>
<keyword evidence="6" id="KW-0998">Cell outer membrane</keyword>
<evidence type="ECO:0000256" key="1">
    <source>
        <dbReference type="ARBA" id="ARBA00004571"/>
    </source>
</evidence>
<dbReference type="EMBL" id="CP003130">
    <property type="protein sequence ID" value="AEU37546.1"/>
    <property type="molecule type" value="Genomic_DNA"/>
</dbReference>
<evidence type="ECO:0000256" key="4">
    <source>
        <dbReference type="ARBA" id="ARBA00022692"/>
    </source>
</evidence>
<dbReference type="STRING" id="682795.AciX8_3245"/>
<dbReference type="InterPro" id="IPR057601">
    <property type="entry name" value="Oar-like_b-barrel"/>
</dbReference>
<organism evidence="8 9">
    <name type="scientific">Granulicella mallensis (strain ATCC BAA-1857 / DSM 23137 / MP5ACTX8)</name>
    <dbReference type="NCBI Taxonomy" id="682795"/>
    <lineage>
        <taxon>Bacteria</taxon>
        <taxon>Pseudomonadati</taxon>
        <taxon>Acidobacteriota</taxon>
        <taxon>Terriglobia</taxon>
        <taxon>Terriglobales</taxon>
        <taxon>Acidobacteriaceae</taxon>
        <taxon>Granulicella</taxon>
    </lineage>
</organism>
<evidence type="ECO:0000256" key="6">
    <source>
        <dbReference type="ARBA" id="ARBA00023237"/>
    </source>
</evidence>
<dbReference type="eggNOG" id="COG1629">
    <property type="taxonomic scope" value="Bacteria"/>
</dbReference>
<feature type="domain" description="TonB-dependent transporter Oar-like beta-barrel" evidence="7">
    <location>
        <begin position="273"/>
        <end position="1188"/>
    </location>
</feature>
<evidence type="ECO:0000256" key="2">
    <source>
        <dbReference type="ARBA" id="ARBA00022448"/>
    </source>
</evidence>
<dbReference type="Pfam" id="PF25183">
    <property type="entry name" value="OMP_b-brl_4"/>
    <property type="match status" value="1"/>
</dbReference>
<dbReference type="PANTHER" id="PTHR30069">
    <property type="entry name" value="TONB-DEPENDENT OUTER MEMBRANE RECEPTOR"/>
    <property type="match status" value="1"/>
</dbReference>
<keyword evidence="2" id="KW-0813">Transport</keyword>
<evidence type="ECO:0000259" key="7">
    <source>
        <dbReference type="Pfam" id="PF25183"/>
    </source>
</evidence>
<dbReference type="InterPro" id="IPR039426">
    <property type="entry name" value="TonB-dep_rcpt-like"/>
</dbReference>
<dbReference type="GO" id="GO:0015344">
    <property type="term" value="F:siderophore uptake transmembrane transporter activity"/>
    <property type="evidence" value="ECO:0007669"/>
    <property type="project" value="TreeGrafter"/>
</dbReference>
<dbReference type="SUPFAM" id="SSF49452">
    <property type="entry name" value="Starch-binding domain-like"/>
    <property type="match status" value="1"/>
</dbReference>
<keyword evidence="4" id="KW-0812">Transmembrane</keyword>
<dbReference type="GO" id="GO:0044718">
    <property type="term" value="P:siderophore transmembrane transport"/>
    <property type="evidence" value="ECO:0007669"/>
    <property type="project" value="TreeGrafter"/>
</dbReference>
<sequence length="1195" mass="129942">MQNMTRYGHSATAAMVGIFSPFSLKTQGLQMTCRKFKQFAVRMLVLLFVLAVPAFQNLYAQESAGLTGRVADPSGAAIPGAQLMFINEATGIKTKVAASSVGLYTVPLTAGTYDITVKAEGFERFEQTHVVVEVGAQATNNIKLTVGSINQTVEVSSLNSVRLDTTDPQLDSILPTQEVSDLPLLINGYMRQITSFATLAPGVRAGSYGSVTVEGGAASQINSAGNYYNGLQIDTASDINSDPPYEMVDQFRVIRNAFSARYGMVQGAVDYNMRSGTNKLHGDGFFIDRNSIFDSAGFFPTNFNSAGKAIAPVDQETDWGGTLGGPVVLPKLYNGHNKTFFLLSFDIFNKNQGITTIGAVPTPAQKSGDFSNFVNPSGQLIPIYDPQTGKQFQCNGKLNVICASRIDPLSASLLQYIPSPNATGTNYGLQDNMNPVISSVPNQNQAWGITLNHQISQSQNIAFTWWRNHYYVTQEEDAPIVPASNPLTGQEGLTDNANMWLANYSKVIHPNLVMTAGFAAQNKFQNNMNANNSVNFSGVLGSNTLPYISFNGQEAPTNWGNSNSSLVRYYVDNMGWNIFNNWLWNKGRHTINIGFEYHHYWEYTLNNYSSGHFSFSQAETSIPDTTNVNFSQYGSSFASFLLGLPDSATRTASTTTALDTNSYSGYIQDDFKVTNKLTLNAGLRYDVMIPYTMTQNNNVFLAPATPNPAAGNLPGAATEYGNCTGCAGYNHVATHHLYFGPRIGFAYSVDKNTVIQGGYTITYLGYGGAYGQGEGLSGSPNNMAGLLGGSYTLSSTGGYTSAYGQWTNPATGAVNPIPNVSPNPFNSGLGVAQTIYYLDYAHNGEAPHLQMWSLSVQRQIPWHTVLTFDYTGNRVTHLSGSNRNPISQPDPSVLQYGALLSDNINSAAAKAAGFTAPYANFAAQFGGSATVYQSLKPYPQYSNVAWAWDQSGTTYFSAFQVQADKHLSNNVNFLASIELPRLYDNLVTTVNKFNQKADWGEDSTGSFESKAAVLYQLPFGPGQHWLNSGQTGKWLGGWQVSAILTYNNSQPLAITQSGESFLNGTNRPNFNPLVRLWSGNYGQITKFFTGKGPAPLLFSTNAWSNTGSEYVLGNAKRVYNAVRGPWYPAENLSAKKVFRLTDGTSFAIRMDYFNAFNRTQAPFPTTTVNSSNFGQVTTKFSAGNRQGQIEATFNF</sequence>
<dbReference type="InterPro" id="IPR036942">
    <property type="entry name" value="Beta-barrel_TonB_sf"/>
</dbReference>
<dbReference type="Pfam" id="PF13620">
    <property type="entry name" value="CarboxypepD_reg"/>
    <property type="match status" value="1"/>
</dbReference>
<reference evidence="8 9" key="1">
    <citation type="submission" date="2011-11" db="EMBL/GenBank/DDBJ databases">
        <title>Complete sequence of Granulicella mallensis MP5ACTX8.</title>
        <authorList>
            <consortium name="US DOE Joint Genome Institute"/>
            <person name="Lucas S."/>
            <person name="Copeland A."/>
            <person name="Lapidus A."/>
            <person name="Cheng J.-F."/>
            <person name="Goodwin L."/>
            <person name="Pitluck S."/>
            <person name="Peters L."/>
            <person name="Lu M."/>
            <person name="Detter J.C."/>
            <person name="Han C."/>
            <person name="Tapia R."/>
            <person name="Land M."/>
            <person name="Hauser L."/>
            <person name="Kyrpides N."/>
            <person name="Ivanova N."/>
            <person name="Mikhailova N."/>
            <person name="Pagani I."/>
            <person name="Rawat S."/>
            <person name="Mannisto M."/>
            <person name="Haggblom M."/>
            <person name="Woyke T."/>
        </authorList>
    </citation>
    <scope>NUCLEOTIDE SEQUENCE [LARGE SCALE GENOMIC DNA]</scope>
    <source>
        <strain evidence="9">ATCC BAA-1857 / DSM 23137 / MP5ACTX8</strain>
    </source>
</reference>
<evidence type="ECO:0000256" key="5">
    <source>
        <dbReference type="ARBA" id="ARBA00023136"/>
    </source>
</evidence>
<protein>
    <recommendedName>
        <fullName evidence="7">TonB-dependent transporter Oar-like beta-barrel domain-containing protein</fullName>
    </recommendedName>
</protein>
<keyword evidence="9" id="KW-1185">Reference proteome</keyword>
<keyword evidence="3" id="KW-1134">Transmembrane beta strand</keyword>
<dbReference type="SUPFAM" id="SSF56935">
    <property type="entry name" value="Porins"/>
    <property type="match status" value="1"/>
</dbReference>
<dbReference type="PANTHER" id="PTHR30069:SF46">
    <property type="entry name" value="OAR PROTEIN"/>
    <property type="match status" value="1"/>
</dbReference>
<evidence type="ECO:0000313" key="8">
    <source>
        <dbReference type="EMBL" id="AEU37546.1"/>
    </source>
</evidence>
<dbReference type="Gene3D" id="2.60.40.1120">
    <property type="entry name" value="Carboxypeptidase-like, regulatory domain"/>
    <property type="match status" value="1"/>
</dbReference>
<dbReference type="GO" id="GO:0030246">
    <property type="term" value="F:carbohydrate binding"/>
    <property type="evidence" value="ECO:0007669"/>
    <property type="project" value="InterPro"/>
</dbReference>
<dbReference type="KEGG" id="gma:AciX8_3245"/>
<accession>G8NTZ0</accession>